<accession>A0AAV4UXI8</accession>
<dbReference type="AlphaFoldDB" id="A0AAV4UXI8"/>
<dbReference type="EMBL" id="BPLQ01012129">
    <property type="protein sequence ID" value="GIY62797.1"/>
    <property type="molecule type" value="Genomic_DNA"/>
</dbReference>
<comment type="caution">
    <text evidence="1">The sequence shown here is derived from an EMBL/GenBank/DDBJ whole genome shotgun (WGS) entry which is preliminary data.</text>
</comment>
<sequence length="99" mass="11302">MKLSNLRKINSSPYTSCTFPYTPLTLKVNLNEIKDFHSTAKPTKIETESDQGFQIINKKHTIKCYIGLANSDSFEILTTEKFEIQNVDENSETSDQIKP</sequence>
<name>A0AAV4UXI8_9ARAC</name>
<proteinExistence type="predicted"/>
<evidence type="ECO:0000313" key="2">
    <source>
        <dbReference type="Proteomes" id="UP001054837"/>
    </source>
</evidence>
<evidence type="ECO:0000313" key="1">
    <source>
        <dbReference type="EMBL" id="GIY62797.1"/>
    </source>
</evidence>
<protein>
    <submittedName>
        <fullName evidence="1">Uncharacterized protein</fullName>
    </submittedName>
</protein>
<gene>
    <name evidence="1" type="ORF">CDAR_510411</name>
</gene>
<keyword evidence="2" id="KW-1185">Reference proteome</keyword>
<dbReference type="Proteomes" id="UP001054837">
    <property type="component" value="Unassembled WGS sequence"/>
</dbReference>
<reference evidence="1 2" key="1">
    <citation type="submission" date="2021-06" db="EMBL/GenBank/DDBJ databases">
        <title>Caerostris darwini draft genome.</title>
        <authorList>
            <person name="Kono N."/>
            <person name="Arakawa K."/>
        </authorList>
    </citation>
    <scope>NUCLEOTIDE SEQUENCE [LARGE SCALE GENOMIC DNA]</scope>
</reference>
<organism evidence="1 2">
    <name type="scientific">Caerostris darwini</name>
    <dbReference type="NCBI Taxonomy" id="1538125"/>
    <lineage>
        <taxon>Eukaryota</taxon>
        <taxon>Metazoa</taxon>
        <taxon>Ecdysozoa</taxon>
        <taxon>Arthropoda</taxon>
        <taxon>Chelicerata</taxon>
        <taxon>Arachnida</taxon>
        <taxon>Araneae</taxon>
        <taxon>Araneomorphae</taxon>
        <taxon>Entelegynae</taxon>
        <taxon>Araneoidea</taxon>
        <taxon>Araneidae</taxon>
        <taxon>Caerostris</taxon>
    </lineage>
</organism>